<dbReference type="EMBL" id="PPUZ01000046">
    <property type="protein sequence ID" value="RZM77070.1"/>
    <property type="molecule type" value="Genomic_DNA"/>
</dbReference>
<feature type="transmembrane region" description="Helical" evidence="7">
    <location>
        <begin position="182"/>
        <end position="206"/>
    </location>
</feature>
<keyword evidence="4 7" id="KW-0812">Transmembrane</keyword>
<dbReference type="InterPro" id="IPR011701">
    <property type="entry name" value="MFS"/>
</dbReference>
<feature type="transmembrane region" description="Helical" evidence="7">
    <location>
        <begin position="479"/>
        <end position="498"/>
    </location>
</feature>
<dbReference type="PROSITE" id="PS50850">
    <property type="entry name" value="MFS"/>
    <property type="match status" value="1"/>
</dbReference>
<dbReference type="RefSeq" id="WP_130245822.1">
    <property type="nucleotide sequence ID" value="NZ_PPUZ01000046.1"/>
</dbReference>
<comment type="caution">
    <text evidence="9">The sequence shown here is derived from an EMBL/GenBank/DDBJ whole genome shotgun (WGS) entry which is preliminary data.</text>
</comment>
<dbReference type="GO" id="GO:0022857">
    <property type="term" value="F:transmembrane transporter activity"/>
    <property type="evidence" value="ECO:0007669"/>
    <property type="project" value="InterPro"/>
</dbReference>
<proteinExistence type="predicted"/>
<accession>A0A4Q7E563</accession>
<feature type="transmembrane region" description="Helical" evidence="7">
    <location>
        <begin position="429"/>
        <end position="448"/>
    </location>
</feature>
<dbReference type="InterPro" id="IPR036259">
    <property type="entry name" value="MFS_trans_sf"/>
</dbReference>
<comment type="subcellular location">
    <subcellularLocation>
        <location evidence="1">Cell membrane</location>
        <topology evidence="1">Multi-pass membrane protein</topology>
    </subcellularLocation>
</comment>
<keyword evidence="2" id="KW-0813">Transport</keyword>
<dbReference type="InterPro" id="IPR020846">
    <property type="entry name" value="MFS_dom"/>
</dbReference>
<dbReference type="Proteomes" id="UP000292345">
    <property type="component" value="Unassembled WGS sequence"/>
</dbReference>
<feature type="transmembrane region" description="Helical" evidence="7">
    <location>
        <begin position="519"/>
        <end position="541"/>
    </location>
</feature>
<evidence type="ECO:0000259" key="8">
    <source>
        <dbReference type="PROSITE" id="PS50850"/>
    </source>
</evidence>
<evidence type="ECO:0000256" key="2">
    <source>
        <dbReference type="ARBA" id="ARBA00022448"/>
    </source>
</evidence>
<evidence type="ECO:0000256" key="4">
    <source>
        <dbReference type="ARBA" id="ARBA00022692"/>
    </source>
</evidence>
<keyword evidence="6 7" id="KW-0472">Membrane</keyword>
<dbReference type="InterPro" id="IPR050171">
    <property type="entry name" value="MFS_Transporters"/>
</dbReference>
<feature type="transmembrane region" description="Helical" evidence="7">
    <location>
        <begin position="553"/>
        <end position="572"/>
    </location>
</feature>
<keyword evidence="5 7" id="KW-1133">Transmembrane helix</keyword>
<reference evidence="9 10" key="1">
    <citation type="submission" date="2018-01" db="EMBL/GenBank/DDBJ databases">
        <title>Co-occurrence of chitin degradation, pigmentation and bioactivity in marine Pseudoalteromonas.</title>
        <authorList>
            <person name="Paulsen S."/>
            <person name="Gram L."/>
            <person name="Machado H."/>
        </authorList>
    </citation>
    <scope>NUCLEOTIDE SEQUENCE [LARGE SCALE GENOMIC DNA]</scope>
    <source>
        <strain evidence="9 10">S1946</strain>
    </source>
</reference>
<dbReference type="GO" id="GO:0005886">
    <property type="term" value="C:plasma membrane"/>
    <property type="evidence" value="ECO:0007669"/>
    <property type="project" value="UniProtKB-SubCell"/>
</dbReference>
<feature type="transmembrane region" description="Helical" evidence="7">
    <location>
        <begin position="455"/>
        <end position="473"/>
    </location>
</feature>
<feature type="transmembrane region" description="Helical" evidence="7">
    <location>
        <begin position="120"/>
        <end position="143"/>
    </location>
</feature>
<evidence type="ECO:0000256" key="7">
    <source>
        <dbReference type="SAM" id="Phobius"/>
    </source>
</evidence>
<evidence type="ECO:0000256" key="1">
    <source>
        <dbReference type="ARBA" id="ARBA00004651"/>
    </source>
</evidence>
<feature type="transmembrane region" description="Helical" evidence="7">
    <location>
        <begin position="227"/>
        <end position="247"/>
    </location>
</feature>
<name>A0A4Q7E563_9GAMM</name>
<dbReference type="AlphaFoldDB" id="A0A4Q7E563"/>
<sequence>MSISSPPGQSSAGAQTVNTQKAGFSRAFYVANLMEIFERLAWYGFFAVSSVYMTTPSAQGGVGFSDLERGAVQGIIPFFLYLLPVLTGALGDQLGYRKMFLLSFAIMAPGYYLLGQAQSFWPFFAALSLVALGAACFKPVVVGTISHSTNDSNRGLGFGIFYTMVNIGGFLGPLLAGALRAISWDAVFMMSACWILINFIPVFWFYRDPPSLKREKAPLGNVLKEAQSVLGNGRFALTLLVAVVLLMCSGVEVLSYGQAFTLIGVWLVANLIWDRIAHKVTKANTPWWAQPMQISNVRFALYLAIIAGFWTVYNQLFYTLPLFIRDYVDTRDLLNFIAFFGEDAVAFFAYVDSSQLQSAIQALHAQLHEGTQPTAEALRLQWVHLKVNVPVAELNALMAQLSASVTLSSAQLQHFTNELLIYRQINPEYLINLDFAAIVLLQILVSYLCQRIKPFYVLTAGLVVMCGAFGLMVTELTATGGALIVTVILLIALGEMLTSPKSQEYVASIAPPSQAALYMGYYFVSMALGFLFAGFLSGWSYATLVQQQNRPDLMWALFGALALVTAIALFLFNRYLIQKPALQAPTEQVA</sequence>
<dbReference type="PANTHER" id="PTHR23517">
    <property type="entry name" value="RESISTANCE PROTEIN MDTM, PUTATIVE-RELATED-RELATED"/>
    <property type="match status" value="1"/>
</dbReference>
<organism evidence="9 10">
    <name type="scientific">Pseudoalteromonas rubra</name>
    <dbReference type="NCBI Taxonomy" id="43658"/>
    <lineage>
        <taxon>Bacteria</taxon>
        <taxon>Pseudomonadati</taxon>
        <taxon>Pseudomonadota</taxon>
        <taxon>Gammaproteobacteria</taxon>
        <taxon>Alteromonadales</taxon>
        <taxon>Pseudoalteromonadaceae</taxon>
        <taxon>Pseudoalteromonas</taxon>
    </lineage>
</organism>
<keyword evidence="3" id="KW-1003">Cell membrane</keyword>
<dbReference type="Gene3D" id="1.20.1250.20">
    <property type="entry name" value="MFS general substrate transporter like domains"/>
    <property type="match status" value="2"/>
</dbReference>
<feature type="transmembrane region" description="Helical" evidence="7">
    <location>
        <begin position="40"/>
        <end position="58"/>
    </location>
</feature>
<dbReference type="Pfam" id="PF07690">
    <property type="entry name" value="MFS_1"/>
    <property type="match status" value="2"/>
</dbReference>
<evidence type="ECO:0000256" key="6">
    <source>
        <dbReference type="ARBA" id="ARBA00023136"/>
    </source>
</evidence>
<gene>
    <name evidence="9" type="ORF">C3B51_16940</name>
</gene>
<evidence type="ECO:0000256" key="3">
    <source>
        <dbReference type="ARBA" id="ARBA00022475"/>
    </source>
</evidence>
<feature type="transmembrane region" description="Helical" evidence="7">
    <location>
        <begin position="294"/>
        <end position="313"/>
    </location>
</feature>
<evidence type="ECO:0000313" key="10">
    <source>
        <dbReference type="Proteomes" id="UP000292345"/>
    </source>
</evidence>
<dbReference type="PANTHER" id="PTHR23517:SF2">
    <property type="entry name" value="MULTIDRUG RESISTANCE PROTEIN MDTH"/>
    <property type="match status" value="1"/>
</dbReference>
<evidence type="ECO:0000256" key="5">
    <source>
        <dbReference type="ARBA" id="ARBA00022989"/>
    </source>
</evidence>
<feature type="domain" description="Major facilitator superfamily (MFS) profile" evidence="8">
    <location>
        <begin position="30"/>
        <end position="577"/>
    </location>
</feature>
<feature type="transmembrane region" description="Helical" evidence="7">
    <location>
        <begin position="98"/>
        <end position="114"/>
    </location>
</feature>
<evidence type="ECO:0000313" key="9">
    <source>
        <dbReference type="EMBL" id="RZM77070.1"/>
    </source>
</evidence>
<feature type="transmembrane region" description="Helical" evidence="7">
    <location>
        <begin position="70"/>
        <end position="91"/>
    </location>
</feature>
<dbReference type="SUPFAM" id="SSF103473">
    <property type="entry name" value="MFS general substrate transporter"/>
    <property type="match status" value="1"/>
</dbReference>
<feature type="transmembrane region" description="Helical" evidence="7">
    <location>
        <begin position="155"/>
        <end position="176"/>
    </location>
</feature>
<protein>
    <submittedName>
        <fullName evidence="9">MFS transporter</fullName>
    </submittedName>
</protein>
<feature type="transmembrane region" description="Helical" evidence="7">
    <location>
        <begin position="253"/>
        <end position="273"/>
    </location>
</feature>